<keyword evidence="2" id="KW-1185">Reference proteome</keyword>
<name>A0A3P7PC59_9FIRM</name>
<evidence type="ECO:0000313" key="2">
    <source>
        <dbReference type="Proteomes" id="UP000279029"/>
    </source>
</evidence>
<dbReference type="KEGG" id="cbar:PATL70BA_1862"/>
<sequence>MTINFHDVINSSPVQKIKYMIFYSNDSSKGCEYVYKYSKPMENKVF</sequence>
<organism evidence="1 2">
    <name type="scientific">Petrocella atlantisensis</name>
    <dbReference type="NCBI Taxonomy" id="2173034"/>
    <lineage>
        <taxon>Bacteria</taxon>
        <taxon>Bacillati</taxon>
        <taxon>Bacillota</taxon>
        <taxon>Clostridia</taxon>
        <taxon>Lachnospirales</taxon>
        <taxon>Vallitaleaceae</taxon>
        <taxon>Petrocella</taxon>
    </lineage>
</organism>
<accession>A0A3P7PC59</accession>
<dbReference type="AlphaFoldDB" id="A0A3P7PC59"/>
<proteinExistence type="predicted"/>
<reference evidence="1 2" key="1">
    <citation type="submission" date="2018-09" db="EMBL/GenBank/DDBJ databases">
        <authorList>
            <person name="Postec A."/>
        </authorList>
    </citation>
    <scope>NUCLEOTIDE SEQUENCE [LARGE SCALE GENOMIC DNA]</scope>
    <source>
        <strain evidence="1">70B-A</strain>
    </source>
</reference>
<protein>
    <submittedName>
        <fullName evidence="1">Uncharacterized protein</fullName>
    </submittedName>
</protein>
<gene>
    <name evidence="1" type="ORF">PATL70BA_1862</name>
</gene>
<evidence type="ECO:0000313" key="1">
    <source>
        <dbReference type="EMBL" id="VDN47753.1"/>
    </source>
</evidence>
<dbReference type="EMBL" id="LR130778">
    <property type="protein sequence ID" value="VDN47753.1"/>
    <property type="molecule type" value="Genomic_DNA"/>
</dbReference>
<dbReference type="Proteomes" id="UP000279029">
    <property type="component" value="Chromosome"/>
</dbReference>